<dbReference type="Gene3D" id="2.60.40.1080">
    <property type="match status" value="1"/>
</dbReference>
<dbReference type="Gene3D" id="2.60.120.260">
    <property type="entry name" value="Galactose-binding domain-like"/>
    <property type="match status" value="1"/>
</dbReference>
<dbReference type="AlphaFoldDB" id="A0A4S3PX22"/>
<evidence type="ECO:0000259" key="1">
    <source>
        <dbReference type="Pfam" id="PF22888"/>
    </source>
</evidence>
<dbReference type="OrthoDB" id="843723at2"/>
<dbReference type="Pfam" id="PF22888">
    <property type="entry name" value="FIMAH"/>
    <property type="match status" value="1"/>
</dbReference>
<evidence type="ECO:0000313" key="2">
    <source>
        <dbReference type="EMBL" id="THE13592.1"/>
    </source>
</evidence>
<dbReference type="InterPro" id="IPR011044">
    <property type="entry name" value="Quino_amine_DH_bsu"/>
</dbReference>
<dbReference type="Gene3D" id="2.40.10.480">
    <property type="match status" value="1"/>
</dbReference>
<dbReference type="SUPFAM" id="SSF50998">
    <property type="entry name" value="Quinoprotein alcohol dehydrogenase-like"/>
    <property type="match status" value="1"/>
</dbReference>
<comment type="caution">
    <text evidence="2">The sequence shown here is derived from an EMBL/GenBank/DDBJ whole genome shotgun (WGS) entry which is preliminary data.</text>
</comment>
<dbReference type="Proteomes" id="UP000306477">
    <property type="component" value="Unassembled WGS sequence"/>
</dbReference>
<evidence type="ECO:0000313" key="3">
    <source>
        <dbReference type="Proteomes" id="UP000306477"/>
    </source>
</evidence>
<dbReference type="SUPFAM" id="SSF50969">
    <property type="entry name" value="YVTN repeat-like/Quinoprotein amine dehydrogenase"/>
    <property type="match status" value="1"/>
</dbReference>
<reference evidence="2 3" key="1">
    <citation type="journal article" date="2019" name="Indoor Air">
        <title>Impacts of indoor surface finishes on bacterial viability.</title>
        <authorList>
            <person name="Hu J."/>
            <person name="Maamar S.B."/>
            <person name="Glawe A.J."/>
            <person name="Gottel N."/>
            <person name="Gilbert J.A."/>
            <person name="Hartmann E.M."/>
        </authorList>
    </citation>
    <scope>NUCLEOTIDE SEQUENCE [LARGE SCALE GENOMIC DNA]</scope>
    <source>
        <strain evidence="2 3">AF060A6</strain>
    </source>
</reference>
<protein>
    <recommendedName>
        <fullName evidence="1">FIMAH domain-containing protein</fullName>
    </recommendedName>
</protein>
<keyword evidence="3" id="KW-1185">Reference proteome</keyword>
<dbReference type="STRING" id="1033734.GCA_000285535_00299"/>
<organism evidence="2 3">
    <name type="scientific">Bacillus timonensis</name>
    <dbReference type="NCBI Taxonomy" id="1033734"/>
    <lineage>
        <taxon>Bacteria</taxon>
        <taxon>Bacillati</taxon>
        <taxon>Bacillota</taxon>
        <taxon>Bacilli</taxon>
        <taxon>Bacillales</taxon>
        <taxon>Bacillaceae</taxon>
        <taxon>Bacillus</taxon>
    </lineage>
</organism>
<name>A0A4S3PX22_9BACI</name>
<dbReference type="RefSeq" id="WP_136378826.1">
    <property type="nucleotide sequence ID" value="NZ_SLUB01000008.1"/>
</dbReference>
<dbReference type="InterPro" id="IPR015943">
    <property type="entry name" value="WD40/YVTN_repeat-like_dom_sf"/>
</dbReference>
<accession>A0A4S3PX22</accession>
<dbReference type="InterPro" id="IPR054470">
    <property type="entry name" value="FIMAH_dom"/>
</dbReference>
<dbReference type="InterPro" id="IPR011047">
    <property type="entry name" value="Quinoprotein_ADH-like_sf"/>
</dbReference>
<dbReference type="Gene3D" id="2.130.10.10">
    <property type="entry name" value="YVTN repeat-like/Quinoprotein amine dehydrogenase"/>
    <property type="match status" value="1"/>
</dbReference>
<sequence>MKEKIRLFSIVLLATILVFSTLPYDQQSNSVAAKDNWRELSVENGDFEAKPTSEADLPSWVYWTGGYKTGMSISNKVVNTGTQSLAVDNNGVVGLFSQEIGITEGNQYKLTANLYVEELIGKPGIWLRWIDEKGTIISNSAKYFEVTEFNKWQTVDIEATAPTGAKGVKIFIYQSSTSNMKGYYDNVRFFEKESIILDFPIEFGKPINHGPATLAAKSQGVAIGDGELYYATNGSPATFYAADAKTGEKIFSEDLPGSDVVWAMVVGADGNVYFAGTYNGILYRYVVKEKRLEQLGKNPSDNWVWQLEASYDGKIYGATYPHAKVFEYDIESAQFTDLGTFYEGQQYARGLGITKDSLYVGMGTTAYLMKMDLANGERTEINLPITGTSTSISNIWEYGNFIFVAYGTSLVTIDKTTGEEVNTMDWQDEHTFDGLISSPSPYDEHILYYINKNTQQLWTYDMTTHKTAKVEPTVQLPATPAKAMRWIKDESGKDVLAILHHQIEYSIFDPTTHTLKVSYPEVDMQGLLMQSLEIGEDEKIYMGGYQGSFGVFDTAIDKYILQERDPHQIEGIGFLNGDVYLGTYGGAKIYKYDPNRPFTFSGGKKGENPELVQDIEDDQSRPFTFTSGDNKLFVGTISDYGRLGGALTIFDAKTNEWKTIRNIINNQSIIGLAYLNGTVFGGSTISGGLGIDPTEPKAKMFEYDVATGQHEVFDLKVKGLEKPEMIGELSIGPDGNVWGVAWGLDEAGAYNTVIFAMNPDNREIVKSTQLYKGVNRGSQWRPFFIRWDNQGFLYTTAARTLTVIDPETMKSKQLVNGNVNLMDVDQEGNIYYSFDHNLYQLPVPLENGTVTVESESMLQGTEQNIDLTVTLVNGNTINLAGAQIEWINSNPDVATFEDGKILGKNAGTTEIYATIAYNGEEIKTNTLVVTIGVTSETLTKQISELEKVETIPHSVAQQLSNRLEQAEQHYQKGKKDQALKHLKDFQKHLNNSNIAGEIKITLLNNVVSIEEAFKK</sequence>
<feature type="domain" description="FIMAH" evidence="1">
    <location>
        <begin position="937"/>
        <end position="1002"/>
    </location>
</feature>
<proteinExistence type="predicted"/>
<dbReference type="EMBL" id="SLUB01000008">
    <property type="protein sequence ID" value="THE13592.1"/>
    <property type="molecule type" value="Genomic_DNA"/>
</dbReference>
<gene>
    <name evidence="2" type="ORF">E1I69_06670</name>
</gene>